<evidence type="ECO:0000313" key="3">
    <source>
        <dbReference type="Proteomes" id="UP000094960"/>
    </source>
</evidence>
<accession>A0A1D7YJI8</accession>
<keyword evidence="3" id="KW-1185">Reference proteome</keyword>
<dbReference type="RefSeq" id="WP_069782229.1">
    <property type="nucleotide sequence ID" value="NZ_CP017248.1"/>
</dbReference>
<evidence type="ECO:0000256" key="1">
    <source>
        <dbReference type="SAM" id="MobiDB-lite"/>
    </source>
</evidence>
<dbReference type="AlphaFoldDB" id="A0A1D7YJI8"/>
<evidence type="ECO:0000313" key="2">
    <source>
        <dbReference type="EMBL" id="AOR35706.1"/>
    </source>
</evidence>
<organism evidence="2 3">
    <name type="scientific">Streptomyces fodineus</name>
    <dbReference type="NCBI Taxonomy" id="1904616"/>
    <lineage>
        <taxon>Bacteria</taxon>
        <taxon>Bacillati</taxon>
        <taxon>Actinomycetota</taxon>
        <taxon>Actinomycetes</taxon>
        <taxon>Kitasatosporales</taxon>
        <taxon>Streptomycetaceae</taxon>
        <taxon>Streptomyces</taxon>
    </lineage>
</organism>
<sequence length="109" mass="11381">MLEDAACELVEAVPPRPTAAEVLRAMAASGLTGGHAIDAHGGSLAVHTTLEAEEARFLRLRIARAESAHAYWPDHSTAPGSSQKVSDTHLAEPTVVGGRARYRGARGTA</sequence>
<dbReference type="Proteomes" id="UP000094960">
    <property type="component" value="Chromosome"/>
</dbReference>
<gene>
    <name evidence="2" type="ORF">BFF78_35675</name>
</gene>
<dbReference type="KEGG" id="spun:BFF78_35675"/>
<protein>
    <submittedName>
        <fullName evidence="2">Uncharacterized protein</fullName>
    </submittedName>
</protein>
<dbReference type="EMBL" id="CP017248">
    <property type="protein sequence ID" value="AOR35706.1"/>
    <property type="molecule type" value="Genomic_DNA"/>
</dbReference>
<proteinExistence type="predicted"/>
<feature type="region of interest" description="Disordered" evidence="1">
    <location>
        <begin position="72"/>
        <end position="109"/>
    </location>
</feature>
<feature type="compositionally biased region" description="Basic residues" evidence="1">
    <location>
        <begin position="100"/>
        <end position="109"/>
    </location>
</feature>
<reference evidence="3" key="1">
    <citation type="submission" date="2016-09" db="EMBL/GenBank/DDBJ databases">
        <title>Streptomyces puniciscabiei strain:TW1S1 Genome sequencing and assembly.</title>
        <authorList>
            <person name="Kim M.-K."/>
            <person name="Kim S.B."/>
        </authorList>
    </citation>
    <scope>NUCLEOTIDE SEQUENCE [LARGE SCALE GENOMIC DNA]</scope>
    <source>
        <strain evidence="3">TW1S1</strain>
    </source>
</reference>
<name>A0A1D7YJI8_9ACTN</name>